<feature type="modified residue" description="N6-(pyridoxal phosphate)lysine" evidence="4 5">
    <location>
        <position position="16"/>
    </location>
</feature>
<dbReference type="eggNOG" id="COG0787">
    <property type="taxonomic scope" value="Bacteria"/>
</dbReference>
<dbReference type="PROSITE" id="PS00395">
    <property type="entry name" value="ALANINE_RACEMASE"/>
    <property type="match status" value="1"/>
</dbReference>
<protein>
    <recommendedName>
        <fullName evidence="4">Alanine racemase</fullName>
        <ecNumber evidence="4">5.1.1.1</ecNumber>
    </recommendedName>
</protein>
<comment type="cofactor">
    <cofactor evidence="1 4 5">
        <name>pyridoxal 5'-phosphate</name>
        <dbReference type="ChEBI" id="CHEBI:597326"/>
    </cofactor>
</comment>
<evidence type="ECO:0000259" key="7">
    <source>
        <dbReference type="SMART" id="SM01005"/>
    </source>
</evidence>
<dbReference type="HAMAP" id="MF_01201">
    <property type="entry name" value="Ala_racemase"/>
    <property type="match status" value="1"/>
</dbReference>
<proteinExistence type="inferred from homology"/>
<evidence type="ECO:0000256" key="2">
    <source>
        <dbReference type="ARBA" id="ARBA00022898"/>
    </source>
</evidence>
<evidence type="ECO:0000256" key="4">
    <source>
        <dbReference type="HAMAP-Rule" id="MF_01201"/>
    </source>
</evidence>
<dbReference type="AlphaFoldDB" id="V6M075"/>
<keyword evidence="3 4" id="KW-0413">Isomerase</keyword>
<dbReference type="Gene3D" id="2.40.37.10">
    <property type="entry name" value="Lyase, Ornithine Decarboxylase, Chain A, domain 1"/>
    <property type="match status" value="1"/>
</dbReference>
<dbReference type="EC" id="5.1.1.1" evidence="4"/>
<dbReference type="NCBIfam" id="TIGR00492">
    <property type="entry name" value="alr"/>
    <property type="match status" value="1"/>
</dbReference>
<sequence length="357" mass="39161">MQSILPSTCKFMAVVKANAYGHGDVQIAKELNRAGIFSFAVATLAEGVTLRKHGIKGDILILGYTHPKDIPSLKRYRLIQTVVDYSYAAMLEDIGEKIRVHVKVDTGMHRLGESYSHIDNLKAIFGCKHLLIEGIYTHLSAADSLRSSDVAYTRQQIGRFYDAINQISHSGYAIPRIHIQSSYGVLNYPELDCDYVRVGIALYGAYSHPQDQTKVSVDLLPVMAVKARVSAVKEIPAGDAVSYGRDYVASRPMKIAVVAIGYADGLPRNALDSQGQVLIHGHRAPIVGKICMDQLMIDVTDIPGVAQGDTVTIWGQDGTEQITAEQVAANSNTITNELVSRIGSRLERVYIRHKQAK</sequence>
<accession>V6M075</accession>
<dbReference type="HOGENOM" id="CLU_028393_2_2_9"/>
<dbReference type="InterPro" id="IPR029066">
    <property type="entry name" value="PLP-binding_barrel"/>
</dbReference>
<dbReference type="InterPro" id="IPR009006">
    <property type="entry name" value="Ala_racemase/Decarboxylase_C"/>
</dbReference>
<keyword evidence="9" id="KW-1185">Reference proteome</keyword>
<dbReference type="FunFam" id="3.20.20.10:FF:000002">
    <property type="entry name" value="Alanine racemase"/>
    <property type="match status" value="1"/>
</dbReference>
<dbReference type="Proteomes" id="UP000017973">
    <property type="component" value="Unassembled WGS sequence"/>
</dbReference>
<keyword evidence="2 4" id="KW-0663">Pyridoxal phosphate</keyword>
<evidence type="ECO:0000256" key="3">
    <source>
        <dbReference type="ARBA" id="ARBA00023235"/>
    </source>
</evidence>
<gene>
    <name evidence="8" type="ORF">T458_25810</name>
</gene>
<comment type="similarity">
    <text evidence="4">Belongs to the alanine racemase family.</text>
</comment>
<dbReference type="InterPro" id="IPR001608">
    <property type="entry name" value="Ala_racemase_N"/>
</dbReference>
<evidence type="ECO:0000256" key="6">
    <source>
        <dbReference type="PIRSR" id="PIRSR600821-52"/>
    </source>
</evidence>
<dbReference type="PANTHER" id="PTHR30511:SF0">
    <property type="entry name" value="ALANINE RACEMASE, CATABOLIC-RELATED"/>
    <property type="match status" value="1"/>
</dbReference>
<dbReference type="PRINTS" id="PR00992">
    <property type="entry name" value="ALARACEMASE"/>
</dbReference>
<comment type="pathway">
    <text evidence="4">Amino-acid biosynthesis; D-alanine biosynthesis; D-alanine from L-alanine: step 1/1.</text>
</comment>
<feature type="active site" description="Proton acceptor; specific for L-alanine" evidence="4">
    <location>
        <position position="243"/>
    </location>
</feature>
<dbReference type="STRING" id="1408254.T458_25810"/>
<dbReference type="UniPathway" id="UPA00042">
    <property type="reaction ID" value="UER00497"/>
</dbReference>
<evidence type="ECO:0000256" key="5">
    <source>
        <dbReference type="PIRSR" id="PIRSR600821-50"/>
    </source>
</evidence>
<feature type="binding site" evidence="4 6">
    <location>
        <position position="110"/>
    </location>
    <ligand>
        <name>substrate</name>
    </ligand>
</feature>
<dbReference type="GO" id="GO:0005829">
    <property type="term" value="C:cytosol"/>
    <property type="evidence" value="ECO:0007669"/>
    <property type="project" value="TreeGrafter"/>
</dbReference>
<dbReference type="PATRIC" id="fig|1408254.3.peg.5037"/>
<feature type="domain" description="Alanine racemase C-terminal" evidence="7">
    <location>
        <begin position="222"/>
        <end position="351"/>
    </location>
</feature>
<feature type="active site" description="Proton acceptor; specific for D-alanine" evidence="4">
    <location>
        <position position="16"/>
    </location>
</feature>
<comment type="caution">
    <text evidence="8">The sequence shown here is derived from an EMBL/GenBank/DDBJ whole genome shotgun (WGS) entry which is preliminary data.</text>
</comment>
<dbReference type="GO" id="GO:0030170">
    <property type="term" value="F:pyridoxal phosphate binding"/>
    <property type="evidence" value="ECO:0007669"/>
    <property type="project" value="UniProtKB-UniRule"/>
</dbReference>
<reference evidence="8 9" key="1">
    <citation type="journal article" date="2014" name="Genome Announc.">
        <title>Draft Genome Sequence of Brevibacillus panacihumi Strain W25, a Halotolerant Hydrocarbon-Degrading Bacterium.</title>
        <authorList>
            <person name="Wang X."/>
            <person name="Jin D."/>
            <person name="Zhou L."/>
            <person name="Wu L."/>
            <person name="An W."/>
            <person name="Chen Y."/>
            <person name="Zhao L."/>
        </authorList>
    </citation>
    <scope>NUCLEOTIDE SEQUENCE [LARGE SCALE GENOMIC DNA]</scope>
    <source>
        <strain evidence="8 9">W25</strain>
    </source>
</reference>
<dbReference type="NCBIfam" id="NF033131">
    <property type="entry name" value="vanT-G-Cterm"/>
    <property type="match status" value="1"/>
</dbReference>
<dbReference type="Pfam" id="PF01168">
    <property type="entry name" value="Ala_racemase_N"/>
    <property type="match status" value="1"/>
</dbReference>
<dbReference type="SUPFAM" id="SSF50621">
    <property type="entry name" value="Alanine racemase C-terminal domain-like"/>
    <property type="match status" value="1"/>
</dbReference>
<dbReference type="Pfam" id="PF00842">
    <property type="entry name" value="Ala_racemase_C"/>
    <property type="match status" value="1"/>
</dbReference>
<comment type="function">
    <text evidence="4">Catalyzes the interconversion of L-alanine and D-alanine. May also act on other amino acids.</text>
</comment>
<dbReference type="GO" id="GO:0008784">
    <property type="term" value="F:alanine racemase activity"/>
    <property type="evidence" value="ECO:0007669"/>
    <property type="project" value="UniProtKB-UniRule"/>
</dbReference>
<evidence type="ECO:0000313" key="9">
    <source>
        <dbReference type="Proteomes" id="UP000017973"/>
    </source>
</evidence>
<organism evidence="8 9">
    <name type="scientific">Brevibacillus panacihumi W25</name>
    <dbReference type="NCBI Taxonomy" id="1408254"/>
    <lineage>
        <taxon>Bacteria</taxon>
        <taxon>Bacillati</taxon>
        <taxon>Bacillota</taxon>
        <taxon>Bacilli</taxon>
        <taxon>Bacillales</taxon>
        <taxon>Paenibacillaceae</taxon>
        <taxon>Brevibacillus</taxon>
    </lineage>
</organism>
<evidence type="ECO:0000256" key="1">
    <source>
        <dbReference type="ARBA" id="ARBA00001933"/>
    </source>
</evidence>
<dbReference type="InterPro" id="IPR011079">
    <property type="entry name" value="Ala_racemase_C"/>
</dbReference>
<dbReference type="PANTHER" id="PTHR30511">
    <property type="entry name" value="ALANINE RACEMASE"/>
    <property type="match status" value="1"/>
</dbReference>
<dbReference type="SMART" id="SM01005">
    <property type="entry name" value="Ala_racemase_C"/>
    <property type="match status" value="1"/>
</dbReference>
<dbReference type="SUPFAM" id="SSF51419">
    <property type="entry name" value="PLP-binding barrel"/>
    <property type="match status" value="1"/>
</dbReference>
<dbReference type="GO" id="GO:0030632">
    <property type="term" value="P:D-alanine biosynthetic process"/>
    <property type="evidence" value="ECO:0007669"/>
    <property type="project" value="UniProtKB-UniRule"/>
</dbReference>
<dbReference type="InterPro" id="IPR000821">
    <property type="entry name" value="Ala_racemase"/>
</dbReference>
<dbReference type="EMBL" id="AYJU01000018">
    <property type="protein sequence ID" value="EST51787.1"/>
    <property type="molecule type" value="Genomic_DNA"/>
</dbReference>
<evidence type="ECO:0000313" key="8">
    <source>
        <dbReference type="EMBL" id="EST51787.1"/>
    </source>
</evidence>
<comment type="catalytic activity">
    <reaction evidence="4">
        <text>L-alanine = D-alanine</text>
        <dbReference type="Rhea" id="RHEA:20249"/>
        <dbReference type="ChEBI" id="CHEBI:57416"/>
        <dbReference type="ChEBI" id="CHEBI:57972"/>
        <dbReference type="EC" id="5.1.1.1"/>
    </reaction>
</comment>
<feature type="binding site" evidence="4 6">
    <location>
        <position position="292"/>
    </location>
    <ligand>
        <name>substrate</name>
    </ligand>
</feature>
<name>V6M075_9BACL</name>
<dbReference type="InterPro" id="IPR020622">
    <property type="entry name" value="Ala_racemase_pyridoxalP-BS"/>
</dbReference>
<dbReference type="Gene3D" id="3.20.20.10">
    <property type="entry name" value="Alanine racemase"/>
    <property type="match status" value="1"/>
</dbReference>